<comment type="caution">
    <text evidence="6">The sequence shown here is derived from an EMBL/GenBank/DDBJ whole genome shotgun (WGS) entry which is preliminary data.</text>
</comment>
<keyword evidence="8" id="KW-1185">Reference proteome</keyword>
<evidence type="ECO:0000313" key="6">
    <source>
        <dbReference type="EMBL" id="MCZ3367268.1"/>
    </source>
</evidence>
<dbReference type="EC" id="3.1.21.-" evidence="6"/>
<dbReference type="CDD" id="cd17286">
    <property type="entry name" value="RMtype1_S_Lla161ORF747P_TRD1-CR1_like"/>
    <property type="match status" value="1"/>
</dbReference>
<dbReference type="InterPro" id="IPR000055">
    <property type="entry name" value="Restrct_endonuc_typeI_TRD"/>
</dbReference>
<dbReference type="Proteomes" id="UP001068021">
    <property type="component" value="Unassembled WGS sequence"/>
</dbReference>
<evidence type="ECO:0000259" key="5">
    <source>
        <dbReference type="Pfam" id="PF01420"/>
    </source>
</evidence>
<dbReference type="Pfam" id="PF01420">
    <property type="entry name" value="Methylase_S"/>
    <property type="match status" value="2"/>
</dbReference>
<keyword evidence="2" id="KW-0680">Restriction system</keyword>
<dbReference type="RefSeq" id="WP_169740472.1">
    <property type="nucleotide sequence ID" value="NZ_JAPVER010000020.1"/>
</dbReference>
<sequence>MNVPELRFPEFSGEWKEKKLGEISKDGMYGMNTAATDFDSENKYIRITDIDENSHKFRPNPLCSPEGYLDDKFLLKENDLLFARTGASTGKSYLYEKADGKLYFAGFLIKFHINNANPKFIFYNTIREKYYNWVKMMSVRSGQPGINAEEYKKFEIKLPSFPEQEKIASFLSKIDEKIEKLGKKEDLWQNYKKGMMQQLFSQKLRFKYENGDDFSDWEEKKISEIGKIVTGTTPSTKDKDNYENGKYLWVTPTDITSFKYIKQTERKLTDKGIKKGREIPGNSILVTCIASIGKNCIVKEKCSCNQQINAIIPKKEFNNEFIYYLIEENSDKLKKYAGITATPILNKNSFEKLSFKFPIFLEQAKIANLLSSIDKKIEQINKELEINREFKKGLLQKMFPKDQKSTAKESTQHSILPNKPAEPSVLL</sequence>
<dbReference type="PANTHER" id="PTHR30408:SF12">
    <property type="entry name" value="TYPE I RESTRICTION ENZYME MJAVIII SPECIFICITY SUBUNIT"/>
    <property type="match status" value="1"/>
</dbReference>
<proteinExistence type="inferred from homology"/>
<dbReference type="EMBL" id="JAPVER010000020">
    <property type="protein sequence ID" value="MCZ3367268.1"/>
    <property type="molecule type" value="Genomic_DNA"/>
</dbReference>
<dbReference type="InterPro" id="IPR044946">
    <property type="entry name" value="Restrct_endonuc_typeI_TRD_sf"/>
</dbReference>
<dbReference type="EMBL" id="JAPVES010000030">
    <property type="protein sequence ID" value="MCZ3373584.1"/>
    <property type="molecule type" value="Genomic_DNA"/>
</dbReference>
<evidence type="ECO:0000256" key="3">
    <source>
        <dbReference type="ARBA" id="ARBA00023125"/>
    </source>
</evidence>
<feature type="region of interest" description="Disordered" evidence="4">
    <location>
        <begin position="401"/>
        <end position="427"/>
    </location>
</feature>
<dbReference type="SUPFAM" id="SSF116734">
    <property type="entry name" value="DNA methylase specificity domain"/>
    <property type="match status" value="2"/>
</dbReference>
<dbReference type="GO" id="GO:0016787">
    <property type="term" value="F:hydrolase activity"/>
    <property type="evidence" value="ECO:0007669"/>
    <property type="project" value="UniProtKB-KW"/>
</dbReference>
<organism evidence="6 8">
    <name type="scientific">Methanobacterium veterum</name>
    <dbReference type="NCBI Taxonomy" id="408577"/>
    <lineage>
        <taxon>Archaea</taxon>
        <taxon>Methanobacteriati</taxon>
        <taxon>Methanobacteriota</taxon>
        <taxon>Methanomada group</taxon>
        <taxon>Methanobacteria</taxon>
        <taxon>Methanobacteriales</taxon>
        <taxon>Methanobacteriaceae</taxon>
        <taxon>Methanobacterium</taxon>
    </lineage>
</organism>
<keyword evidence="6" id="KW-0255">Endonuclease</keyword>
<keyword evidence="3" id="KW-0238">DNA-binding</keyword>
<accession>A0A9E5A192</accession>
<evidence type="ECO:0000256" key="2">
    <source>
        <dbReference type="ARBA" id="ARBA00022747"/>
    </source>
</evidence>
<comment type="similarity">
    <text evidence="1">Belongs to the type-I restriction system S methylase family.</text>
</comment>
<feature type="compositionally biased region" description="Basic and acidic residues" evidence="4">
    <location>
        <begin position="401"/>
        <end position="411"/>
    </location>
</feature>
<evidence type="ECO:0000313" key="8">
    <source>
        <dbReference type="Proteomes" id="UP001068021"/>
    </source>
</evidence>
<feature type="domain" description="Type I restriction modification DNA specificity" evidence="5">
    <location>
        <begin position="14"/>
        <end position="186"/>
    </location>
</feature>
<keyword evidence="6" id="KW-0540">Nuclease</keyword>
<dbReference type="InterPro" id="IPR052021">
    <property type="entry name" value="Type-I_RS_S_subunit"/>
</dbReference>
<reference evidence="6" key="1">
    <citation type="submission" date="2022-12" db="EMBL/GenBank/DDBJ databases">
        <title>Reclassification of two methanogenic archaea species isolated from the Kolyma lowland permafrost.</title>
        <authorList>
            <person name="Trubitsyn V.E."/>
            <person name="Rivkina E.M."/>
            <person name="Shcherbakova V.A."/>
        </authorList>
    </citation>
    <scope>NUCLEOTIDE SEQUENCE</scope>
    <source>
        <strain evidence="6">M2</strain>
        <strain evidence="7">MK4</strain>
    </source>
</reference>
<protein>
    <submittedName>
        <fullName evidence="6">Restriction endonuclease subunit S</fullName>
        <ecNumber evidence="6">3.1.21.-</ecNumber>
    </submittedName>
</protein>
<dbReference type="GO" id="GO:0003677">
    <property type="term" value="F:DNA binding"/>
    <property type="evidence" value="ECO:0007669"/>
    <property type="project" value="UniProtKB-KW"/>
</dbReference>
<dbReference type="CDD" id="cd17521">
    <property type="entry name" value="RMtype1_S_Sau13435ORF2165P_TRD2-CR2_like"/>
    <property type="match status" value="1"/>
</dbReference>
<gene>
    <name evidence="7" type="ORF">O3H35_13125</name>
    <name evidence="6" type="ORF">O3H54_15365</name>
</gene>
<evidence type="ECO:0000313" key="7">
    <source>
        <dbReference type="EMBL" id="MCZ3373584.1"/>
    </source>
</evidence>
<evidence type="ECO:0000256" key="4">
    <source>
        <dbReference type="SAM" id="MobiDB-lite"/>
    </source>
</evidence>
<name>A0A9E5A192_9EURY</name>
<feature type="domain" description="Type I restriction modification DNA specificity" evidence="5">
    <location>
        <begin position="215"/>
        <end position="386"/>
    </location>
</feature>
<dbReference type="GO" id="GO:0009307">
    <property type="term" value="P:DNA restriction-modification system"/>
    <property type="evidence" value="ECO:0007669"/>
    <property type="project" value="UniProtKB-KW"/>
</dbReference>
<dbReference type="PANTHER" id="PTHR30408">
    <property type="entry name" value="TYPE-1 RESTRICTION ENZYME ECOKI SPECIFICITY PROTEIN"/>
    <property type="match status" value="1"/>
</dbReference>
<dbReference type="Gene3D" id="3.90.220.20">
    <property type="entry name" value="DNA methylase specificity domains"/>
    <property type="match status" value="2"/>
</dbReference>
<evidence type="ECO:0000256" key="1">
    <source>
        <dbReference type="ARBA" id="ARBA00010923"/>
    </source>
</evidence>
<dbReference type="GO" id="GO:0004519">
    <property type="term" value="F:endonuclease activity"/>
    <property type="evidence" value="ECO:0007669"/>
    <property type="project" value="UniProtKB-KW"/>
</dbReference>
<dbReference type="AlphaFoldDB" id="A0A9E5A192"/>
<dbReference type="Gene3D" id="1.10.287.1120">
    <property type="entry name" value="Bipartite methylase S protein"/>
    <property type="match status" value="1"/>
</dbReference>
<dbReference type="Proteomes" id="UP001074446">
    <property type="component" value="Unassembled WGS sequence"/>
</dbReference>
<keyword evidence="6" id="KW-0378">Hydrolase</keyword>